<dbReference type="Proteomes" id="UP000175706">
    <property type="component" value="Unassembled WGS sequence"/>
</dbReference>
<name>A0A1E8B9V1_BACMY</name>
<dbReference type="PATRIC" id="fig|86662.25.peg.1906"/>
<sequence>MMSKQGGETMEIHIRRAIKDDIPGIAKVHADSWKTTYKGIFANEFLDNITYEQREKLWESIFQKEGNHQYRFVAETLNGEIVGFIDGGIERTGTYNCDGELYAIYLLQTYQGMKIGQKLFQALLSECINKDMQSLLVWVVTNNPSKKFYEKFNPEKIDTKFLERVQVEETAYCWRDLNLLYKQLQDLI</sequence>
<dbReference type="PROSITE" id="PS51186">
    <property type="entry name" value="GNAT"/>
    <property type="match status" value="1"/>
</dbReference>
<dbReference type="Gene3D" id="3.40.630.30">
    <property type="match status" value="1"/>
</dbReference>
<dbReference type="RefSeq" id="WP_081338100.1">
    <property type="nucleotide sequence ID" value="NZ_LXLT01000021.1"/>
</dbReference>
<dbReference type="Pfam" id="PF00583">
    <property type="entry name" value="Acetyltransf_1"/>
    <property type="match status" value="1"/>
</dbReference>
<proteinExistence type="predicted"/>
<dbReference type="CDD" id="cd04301">
    <property type="entry name" value="NAT_SF"/>
    <property type="match status" value="1"/>
</dbReference>
<evidence type="ECO:0000313" key="2">
    <source>
        <dbReference type="EMBL" id="OFD81437.1"/>
    </source>
</evidence>
<accession>A0A1E8B9V1</accession>
<dbReference type="SUPFAM" id="SSF55729">
    <property type="entry name" value="Acyl-CoA N-acyltransferases (Nat)"/>
    <property type="match status" value="1"/>
</dbReference>
<protein>
    <submittedName>
        <fullName evidence="2">Acetyltransferase</fullName>
    </submittedName>
</protein>
<dbReference type="InterPro" id="IPR000182">
    <property type="entry name" value="GNAT_dom"/>
</dbReference>
<comment type="caution">
    <text evidence="2">The sequence shown here is derived from an EMBL/GenBank/DDBJ whole genome shotgun (WGS) entry which is preliminary data.</text>
</comment>
<dbReference type="EMBL" id="LXLT01000021">
    <property type="protein sequence ID" value="OFD81437.1"/>
    <property type="molecule type" value="Genomic_DNA"/>
</dbReference>
<reference evidence="2 3" key="1">
    <citation type="submission" date="2016-05" db="EMBL/GenBank/DDBJ databases">
        <title>Bacillus thuringiensis and Bacillus weihenstephanensis as novel biocontrol agents of wilt causing Verticillium species.</title>
        <authorList>
            <person name="Hollensteiner J."/>
            <person name="Wemheuer F."/>
            <person name="Harting R."/>
            <person name="Kolarzyk A."/>
            <person name="Diaz-Valerio S."/>
            <person name="Poehlein A."/>
            <person name="Brzuszkiewicz E."/>
            <person name="Nesemann K."/>
            <person name="Braus-Stromeyer S."/>
            <person name="Braus G."/>
            <person name="Daniel R."/>
            <person name="Liesegang H."/>
        </authorList>
    </citation>
    <scope>NUCLEOTIDE SEQUENCE [LARGE SCALE GENOMIC DNA]</scope>
    <source>
        <strain evidence="2 3">GOE8</strain>
    </source>
</reference>
<dbReference type="GO" id="GO:0016747">
    <property type="term" value="F:acyltransferase activity, transferring groups other than amino-acyl groups"/>
    <property type="evidence" value="ECO:0007669"/>
    <property type="project" value="InterPro"/>
</dbReference>
<gene>
    <name evidence="2" type="ORF">BWGOE8_19110</name>
</gene>
<dbReference type="AlphaFoldDB" id="A0A1E8B9V1"/>
<evidence type="ECO:0000313" key="3">
    <source>
        <dbReference type="Proteomes" id="UP000175706"/>
    </source>
</evidence>
<feature type="domain" description="N-acetyltransferase" evidence="1">
    <location>
        <begin position="12"/>
        <end position="178"/>
    </location>
</feature>
<evidence type="ECO:0000259" key="1">
    <source>
        <dbReference type="PROSITE" id="PS51186"/>
    </source>
</evidence>
<dbReference type="InterPro" id="IPR016181">
    <property type="entry name" value="Acyl_CoA_acyltransferase"/>
</dbReference>
<organism evidence="2 3">
    <name type="scientific">Bacillus mycoides</name>
    <dbReference type="NCBI Taxonomy" id="1405"/>
    <lineage>
        <taxon>Bacteria</taxon>
        <taxon>Bacillati</taxon>
        <taxon>Bacillota</taxon>
        <taxon>Bacilli</taxon>
        <taxon>Bacillales</taxon>
        <taxon>Bacillaceae</taxon>
        <taxon>Bacillus</taxon>
        <taxon>Bacillus cereus group</taxon>
    </lineage>
</organism>